<name>A0ABV1VDS6_9ACTN</name>
<evidence type="ECO:0000313" key="4">
    <source>
        <dbReference type="Proteomes" id="UP001490330"/>
    </source>
</evidence>
<feature type="region of interest" description="Disordered" evidence="1">
    <location>
        <begin position="126"/>
        <end position="175"/>
    </location>
</feature>
<gene>
    <name evidence="3" type="ORF">ABT322_12675</name>
</gene>
<dbReference type="RefSeq" id="WP_350716586.1">
    <property type="nucleotide sequence ID" value="NZ_JBEPCO010000004.1"/>
</dbReference>
<evidence type="ECO:0000256" key="1">
    <source>
        <dbReference type="SAM" id="MobiDB-lite"/>
    </source>
</evidence>
<dbReference type="InterPro" id="IPR029058">
    <property type="entry name" value="AB_hydrolase_fold"/>
</dbReference>
<dbReference type="GO" id="GO:0016787">
    <property type="term" value="F:hydrolase activity"/>
    <property type="evidence" value="ECO:0007669"/>
    <property type="project" value="UniProtKB-KW"/>
</dbReference>
<proteinExistence type="predicted"/>
<comment type="caution">
    <text evidence="3">The sequence shown here is derived from an EMBL/GenBank/DDBJ whole genome shotgun (WGS) entry which is preliminary data.</text>
</comment>
<dbReference type="EMBL" id="JBEPCV010000009">
    <property type="protein sequence ID" value="MER6904609.1"/>
    <property type="molecule type" value="Genomic_DNA"/>
</dbReference>
<keyword evidence="3" id="KW-0378">Hydrolase</keyword>
<feature type="domain" description="Alpha/beta hydrolase fold-3" evidence="2">
    <location>
        <begin position="39"/>
        <end position="101"/>
    </location>
</feature>
<protein>
    <submittedName>
        <fullName evidence="3">Alpha/beta hydrolase fold domain-containing protein</fullName>
    </submittedName>
</protein>
<dbReference type="Gene3D" id="3.40.50.1820">
    <property type="entry name" value="alpha/beta hydrolase"/>
    <property type="match status" value="1"/>
</dbReference>
<dbReference type="InterPro" id="IPR013094">
    <property type="entry name" value="AB_hydrolase_3"/>
</dbReference>
<dbReference type="Pfam" id="PF07859">
    <property type="entry name" value="Abhydrolase_3"/>
    <property type="match status" value="1"/>
</dbReference>
<sequence>MVVDEAILDDRQQTRSARNFTEPPGNNRGVRAAASGRCLGSQPAAEHAAPARAEDLSGMPPACIACAEFDPNRDEDIDDAPRLLQAGVSVELHQWPGTFHGSPAIRSAEVSRRRLAERVAALRRGGLARRGRRGRRSPTPGAWGCRGCGTSPARPAPVGRSARRPRCHGPAWNAS</sequence>
<feature type="compositionally biased region" description="Basic residues" evidence="1">
    <location>
        <begin position="126"/>
        <end position="136"/>
    </location>
</feature>
<reference evidence="3 4" key="1">
    <citation type="submission" date="2024-06" db="EMBL/GenBank/DDBJ databases">
        <title>The Natural Products Discovery Center: Release of the First 8490 Sequenced Strains for Exploring Actinobacteria Biosynthetic Diversity.</title>
        <authorList>
            <person name="Kalkreuter E."/>
            <person name="Kautsar S.A."/>
            <person name="Yang D."/>
            <person name="Bader C.D."/>
            <person name="Teijaro C.N."/>
            <person name="Fluegel L."/>
            <person name="Davis C.M."/>
            <person name="Simpson J.R."/>
            <person name="Lauterbach L."/>
            <person name="Steele A.D."/>
            <person name="Gui C."/>
            <person name="Meng S."/>
            <person name="Li G."/>
            <person name="Viehrig K."/>
            <person name="Ye F."/>
            <person name="Su P."/>
            <person name="Kiefer A.F."/>
            <person name="Nichols A."/>
            <person name="Cepeda A.J."/>
            <person name="Yan W."/>
            <person name="Fan B."/>
            <person name="Jiang Y."/>
            <person name="Adhikari A."/>
            <person name="Zheng C.-J."/>
            <person name="Schuster L."/>
            <person name="Cowan T.M."/>
            <person name="Smanski M.J."/>
            <person name="Chevrette M.G."/>
            <person name="De Carvalho L.P.S."/>
            <person name="Shen B."/>
        </authorList>
    </citation>
    <scope>NUCLEOTIDE SEQUENCE [LARGE SCALE GENOMIC DNA]</scope>
    <source>
        <strain evidence="3 4">NPDC000632</strain>
    </source>
</reference>
<dbReference type="SUPFAM" id="SSF53474">
    <property type="entry name" value="alpha/beta-Hydrolases"/>
    <property type="match status" value="1"/>
</dbReference>
<accession>A0ABV1VDS6</accession>
<dbReference type="Proteomes" id="UP001490330">
    <property type="component" value="Unassembled WGS sequence"/>
</dbReference>
<feature type="region of interest" description="Disordered" evidence="1">
    <location>
        <begin position="1"/>
        <end position="29"/>
    </location>
</feature>
<evidence type="ECO:0000313" key="3">
    <source>
        <dbReference type="EMBL" id="MER6904609.1"/>
    </source>
</evidence>
<keyword evidence="4" id="KW-1185">Reference proteome</keyword>
<evidence type="ECO:0000259" key="2">
    <source>
        <dbReference type="Pfam" id="PF07859"/>
    </source>
</evidence>
<organism evidence="3 4">
    <name type="scientific">Streptomyces flaveolus</name>
    <dbReference type="NCBI Taxonomy" id="67297"/>
    <lineage>
        <taxon>Bacteria</taxon>
        <taxon>Bacillati</taxon>
        <taxon>Actinomycetota</taxon>
        <taxon>Actinomycetes</taxon>
        <taxon>Kitasatosporales</taxon>
        <taxon>Streptomycetaceae</taxon>
        <taxon>Streptomyces</taxon>
    </lineage>
</organism>